<dbReference type="RefSeq" id="WP_387699000.1">
    <property type="nucleotide sequence ID" value="NZ_JBIAMX010000002.1"/>
</dbReference>
<evidence type="ECO:0008006" key="4">
    <source>
        <dbReference type="Google" id="ProtNLM"/>
    </source>
</evidence>
<sequence>MNALRGVVVAAVIGASTVLGGGVAAAAPVEVGQGWPTNLCDSHPLLAVWCLLTSGSV</sequence>
<organism evidence="2 3">
    <name type="scientific">Nocardia thailandica</name>
    <dbReference type="NCBI Taxonomy" id="257275"/>
    <lineage>
        <taxon>Bacteria</taxon>
        <taxon>Bacillati</taxon>
        <taxon>Actinomycetota</taxon>
        <taxon>Actinomycetes</taxon>
        <taxon>Mycobacteriales</taxon>
        <taxon>Nocardiaceae</taxon>
        <taxon>Nocardia</taxon>
    </lineage>
</organism>
<feature type="signal peptide" evidence="1">
    <location>
        <begin position="1"/>
        <end position="26"/>
    </location>
</feature>
<keyword evidence="3" id="KW-1185">Reference proteome</keyword>
<comment type="caution">
    <text evidence="2">The sequence shown here is derived from an EMBL/GenBank/DDBJ whole genome shotgun (WGS) entry which is preliminary data.</text>
</comment>
<evidence type="ECO:0000256" key="1">
    <source>
        <dbReference type="SAM" id="SignalP"/>
    </source>
</evidence>
<proteinExistence type="predicted"/>
<dbReference type="Proteomes" id="UP001601444">
    <property type="component" value="Unassembled WGS sequence"/>
</dbReference>
<evidence type="ECO:0000313" key="3">
    <source>
        <dbReference type="Proteomes" id="UP001601444"/>
    </source>
</evidence>
<dbReference type="EMBL" id="JBIAMX010000002">
    <property type="protein sequence ID" value="MFF0541962.1"/>
    <property type="molecule type" value="Genomic_DNA"/>
</dbReference>
<evidence type="ECO:0000313" key="2">
    <source>
        <dbReference type="EMBL" id="MFF0541962.1"/>
    </source>
</evidence>
<gene>
    <name evidence="2" type="ORF">ACFYTF_03910</name>
</gene>
<protein>
    <recommendedName>
        <fullName evidence="4">Secreted protein</fullName>
    </recommendedName>
</protein>
<name>A0ABW6PHU0_9NOCA</name>
<reference evidence="2 3" key="1">
    <citation type="submission" date="2024-10" db="EMBL/GenBank/DDBJ databases">
        <title>The Natural Products Discovery Center: Release of the First 8490 Sequenced Strains for Exploring Actinobacteria Biosynthetic Diversity.</title>
        <authorList>
            <person name="Kalkreuter E."/>
            <person name="Kautsar S.A."/>
            <person name="Yang D."/>
            <person name="Bader C.D."/>
            <person name="Teijaro C.N."/>
            <person name="Fluegel L."/>
            <person name="Davis C.M."/>
            <person name="Simpson J.R."/>
            <person name="Lauterbach L."/>
            <person name="Steele A.D."/>
            <person name="Gui C."/>
            <person name="Meng S."/>
            <person name="Li G."/>
            <person name="Viehrig K."/>
            <person name="Ye F."/>
            <person name="Su P."/>
            <person name="Kiefer A.F."/>
            <person name="Nichols A."/>
            <person name="Cepeda A.J."/>
            <person name="Yan W."/>
            <person name="Fan B."/>
            <person name="Jiang Y."/>
            <person name="Adhikari A."/>
            <person name="Zheng C.-J."/>
            <person name="Schuster L."/>
            <person name="Cowan T.M."/>
            <person name="Smanski M.J."/>
            <person name="Chevrette M.G."/>
            <person name="De Carvalho L.P.S."/>
            <person name="Shen B."/>
        </authorList>
    </citation>
    <scope>NUCLEOTIDE SEQUENCE [LARGE SCALE GENOMIC DNA]</scope>
    <source>
        <strain evidence="2 3">NPDC004045</strain>
    </source>
</reference>
<accession>A0ABW6PHU0</accession>
<keyword evidence="1" id="KW-0732">Signal</keyword>
<feature type="chain" id="PRO_5047503148" description="Secreted protein" evidence="1">
    <location>
        <begin position="27"/>
        <end position="57"/>
    </location>
</feature>